<protein>
    <submittedName>
        <fullName evidence="1">Uncharacterized protein</fullName>
    </submittedName>
</protein>
<dbReference type="AlphaFoldDB" id="A0A0A0WPT6"/>
<reference evidence="1 2" key="1">
    <citation type="submission" date="2019-10" db="EMBL/GenBank/DDBJ databases">
        <authorList>
            <person name="Karimi E."/>
        </authorList>
    </citation>
    <scope>NUCLEOTIDE SEQUENCE [LARGE SCALE GENOMIC DNA]</scope>
    <source>
        <strain evidence="1">Bacillus sp. 71</strain>
    </source>
</reference>
<accession>A0A0A0WPT6</accession>
<evidence type="ECO:0000313" key="2">
    <source>
        <dbReference type="Proteomes" id="UP000437562"/>
    </source>
</evidence>
<sequence>MKKLLSVLVTITVMAIASYSLMKVLLYYANKSAGVNTVAQIEEVQEKKKTLDFVRTTHESYNNFLNYGKAEKYTDGDWKHFKQWFQEQEASLKNIHKEIKNEKIKRDVNRSYEIVKKGVELQNMEYVIYAHRVYHDLDILVNKYKGETNVWGYTEFGDGQNIRVIEQAIQTK</sequence>
<evidence type="ECO:0000313" key="1">
    <source>
        <dbReference type="EMBL" id="VXC30948.1"/>
    </source>
</evidence>
<dbReference type="OMA" id="TDGDWNQ"/>
<proteinExistence type="predicted"/>
<organism evidence="1 2">
    <name type="scientific">Bacillus mycoides</name>
    <dbReference type="NCBI Taxonomy" id="1405"/>
    <lineage>
        <taxon>Bacteria</taxon>
        <taxon>Bacillati</taxon>
        <taxon>Bacillota</taxon>
        <taxon>Bacilli</taxon>
        <taxon>Bacillales</taxon>
        <taxon>Bacillaceae</taxon>
        <taxon>Bacillus</taxon>
        <taxon>Bacillus cereus group</taxon>
    </lineage>
</organism>
<dbReference type="RefSeq" id="WP_012260624.1">
    <property type="nucleotide sequence ID" value="NZ_CP009746.1"/>
</dbReference>
<dbReference type="EMBL" id="CABWMC010000023">
    <property type="protein sequence ID" value="VXC30948.1"/>
    <property type="molecule type" value="Genomic_DNA"/>
</dbReference>
<accession>A0A653XLT9</accession>
<dbReference type="KEGG" id="bww:bwei_3550"/>
<dbReference type="Proteomes" id="UP000437562">
    <property type="component" value="Unassembled WGS sequence"/>
</dbReference>
<name>A0A0A0WPT6_BACMY</name>
<gene>
    <name evidence="1" type="ORF">BACI71_30536</name>
</gene>